<reference evidence="1" key="1">
    <citation type="submission" date="2018-05" db="EMBL/GenBank/DDBJ databases">
        <authorList>
            <person name="Lanie J.A."/>
            <person name="Ng W.-L."/>
            <person name="Kazmierczak K.M."/>
            <person name="Andrzejewski T.M."/>
            <person name="Davidsen T.M."/>
            <person name="Wayne K.J."/>
            <person name="Tettelin H."/>
            <person name="Glass J.I."/>
            <person name="Rusch D."/>
            <person name="Podicherti R."/>
            <person name="Tsui H.-C.T."/>
            <person name="Winkler M.E."/>
        </authorList>
    </citation>
    <scope>NUCLEOTIDE SEQUENCE</scope>
</reference>
<proteinExistence type="predicted"/>
<protein>
    <recommendedName>
        <fullName evidence="2">Sulfotransferase domain-containing protein</fullName>
    </recommendedName>
</protein>
<sequence>VGSELIINQKNDFTNHHGYNQCKDYIRESDITFSIVRNPFKLLEDRYFFSKQEHVWV</sequence>
<gene>
    <name evidence="1" type="ORF">METZ01_LOCUS464771</name>
</gene>
<evidence type="ECO:0008006" key="2">
    <source>
        <dbReference type="Google" id="ProtNLM"/>
    </source>
</evidence>
<organism evidence="1">
    <name type="scientific">marine metagenome</name>
    <dbReference type="NCBI Taxonomy" id="408172"/>
    <lineage>
        <taxon>unclassified sequences</taxon>
        <taxon>metagenomes</taxon>
        <taxon>ecological metagenomes</taxon>
    </lineage>
</organism>
<name>A0A383AVQ2_9ZZZZ</name>
<evidence type="ECO:0000313" key="1">
    <source>
        <dbReference type="EMBL" id="SVE11917.1"/>
    </source>
</evidence>
<feature type="non-terminal residue" evidence="1">
    <location>
        <position position="57"/>
    </location>
</feature>
<dbReference type="EMBL" id="UINC01195376">
    <property type="protein sequence ID" value="SVE11917.1"/>
    <property type="molecule type" value="Genomic_DNA"/>
</dbReference>
<feature type="non-terminal residue" evidence="1">
    <location>
        <position position="1"/>
    </location>
</feature>
<dbReference type="AlphaFoldDB" id="A0A383AVQ2"/>
<accession>A0A383AVQ2</accession>